<protein>
    <recommendedName>
        <fullName evidence="3">Integrase</fullName>
    </recommendedName>
</protein>
<evidence type="ECO:0000313" key="2">
    <source>
        <dbReference type="Proteomes" id="UP000255008"/>
    </source>
</evidence>
<evidence type="ECO:0000313" key="1">
    <source>
        <dbReference type="EMBL" id="SUD96274.1"/>
    </source>
</evidence>
<comment type="caution">
    <text evidence="1">The sequence shown here is derived from an EMBL/GenBank/DDBJ whole genome shotgun (WGS) entry which is preliminary data.</text>
</comment>
<reference evidence="1 2" key="1">
    <citation type="submission" date="2018-06" db="EMBL/GenBank/DDBJ databases">
        <authorList>
            <consortium name="Pathogen Informatics"/>
            <person name="Doyle S."/>
        </authorList>
    </citation>
    <scope>NUCLEOTIDE SEQUENCE [LARGE SCALE GENOMIC DNA]</scope>
    <source>
        <strain evidence="1 2">NCTC10894</strain>
    </source>
</reference>
<dbReference type="AlphaFoldDB" id="A0AAJ4ZJC0"/>
<name>A0AAJ4ZJC0_9RALS</name>
<accession>A0AAJ4ZJC0</accession>
<dbReference type="Proteomes" id="UP000255008">
    <property type="component" value="Unassembled WGS sequence"/>
</dbReference>
<sequence length="562" mass="63146">MIRRKQFKKTDLSIPVLQYEITDEIIKIPPEALEVQNTIVEFPAGSRYRTFAFTGWYGVGIDIITYACQKQIERFLAGQDSEVETSTVIAYCKTGLRHFLDYLCTLSLALNRDLALDDINRDVIDGYIGCIKSNGGSETFQKNQYTATKPVLKELCRRGFIKEVIGGDESTFPRNPFPGSHKGNKGEKPLTKAERASVAVALRTAVMPIFDSSAEPTSDVLAYAYLIIALHTGANTTPLLEMTPDCLRPHPKSGMSFLTLFKRRGHSTRGIVVQDGSTDGHIVDSLPAVRPTVAKLVRRVIELSASLRAKSPAHFRNRVWLYRVRTTTNFVRAGDISALTPSTLAIAIRRLVNIYKLVNSDGKPLRLNVGRLRKTFINRIYEILDGDVAATATASGSSIAVTDINYLRPGEDAKKNWRFLGIVLTHELTTDTLGSTKRTPIGGCTDVKDGQYAPKNGKEVCMNFLNCVRCKNYVVTADDLHRLFSFYWRIYEERARMDARQWRKSLSHIVRLIDRDIISHGISKKLFPIKAVNEAKNLARENPHPFWKHDLVIQNINQISTQ</sequence>
<dbReference type="EMBL" id="UGVE01000001">
    <property type="protein sequence ID" value="SUD96274.1"/>
    <property type="molecule type" value="Genomic_DNA"/>
</dbReference>
<organism evidence="1 2">
    <name type="scientific">Ralstonia mannitolilytica</name>
    <dbReference type="NCBI Taxonomy" id="105219"/>
    <lineage>
        <taxon>Bacteria</taxon>
        <taxon>Pseudomonadati</taxon>
        <taxon>Pseudomonadota</taxon>
        <taxon>Betaproteobacteria</taxon>
        <taxon>Burkholderiales</taxon>
        <taxon>Burkholderiaceae</taxon>
        <taxon>Ralstonia</taxon>
    </lineage>
</organism>
<gene>
    <name evidence="1" type="ORF">NCTC10894_00607</name>
</gene>
<evidence type="ECO:0008006" key="3">
    <source>
        <dbReference type="Google" id="ProtNLM"/>
    </source>
</evidence>
<proteinExistence type="predicted"/>